<dbReference type="PANTHER" id="PTHR21660:SF1">
    <property type="entry name" value="ACYL-COENZYME A THIOESTERASE 13"/>
    <property type="match status" value="1"/>
</dbReference>
<dbReference type="PANTHER" id="PTHR21660">
    <property type="entry name" value="THIOESTERASE SUPERFAMILY MEMBER-RELATED"/>
    <property type="match status" value="1"/>
</dbReference>
<dbReference type="InterPro" id="IPR039298">
    <property type="entry name" value="ACOT13"/>
</dbReference>
<evidence type="ECO:0000313" key="4">
    <source>
        <dbReference type="EMBL" id="KDR84175.1"/>
    </source>
</evidence>
<organism evidence="4 5">
    <name type="scientific">Galerina marginata (strain CBS 339.88)</name>
    <dbReference type="NCBI Taxonomy" id="685588"/>
    <lineage>
        <taxon>Eukaryota</taxon>
        <taxon>Fungi</taxon>
        <taxon>Dikarya</taxon>
        <taxon>Basidiomycota</taxon>
        <taxon>Agaricomycotina</taxon>
        <taxon>Agaricomycetes</taxon>
        <taxon>Agaricomycetidae</taxon>
        <taxon>Agaricales</taxon>
        <taxon>Agaricineae</taxon>
        <taxon>Strophariaceae</taxon>
        <taxon>Galerina</taxon>
    </lineage>
</organism>
<evidence type="ECO:0000256" key="1">
    <source>
        <dbReference type="ARBA" id="ARBA00008324"/>
    </source>
</evidence>
<dbReference type="OrthoDB" id="2831072at2759"/>
<comment type="similarity">
    <text evidence="1">Belongs to the thioesterase PaaI family.</text>
</comment>
<dbReference type="EMBL" id="KL142368">
    <property type="protein sequence ID" value="KDR84175.1"/>
    <property type="molecule type" value="Genomic_DNA"/>
</dbReference>
<dbReference type="SUPFAM" id="SSF54637">
    <property type="entry name" value="Thioesterase/thiol ester dehydrase-isomerase"/>
    <property type="match status" value="1"/>
</dbReference>
<dbReference type="InterPro" id="IPR029069">
    <property type="entry name" value="HotDog_dom_sf"/>
</dbReference>
<keyword evidence="5" id="KW-1185">Reference proteome</keyword>
<protein>
    <recommendedName>
        <fullName evidence="3">Thioesterase domain-containing protein</fullName>
    </recommendedName>
</protein>
<evidence type="ECO:0000313" key="5">
    <source>
        <dbReference type="Proteomes" id="UP000027222"/>
    </source>
</evidence>
<gene>
    <name evidence="4" type="ORF">GALMADRAFT_133530</name>
</gene>
<dbReference type="Gene3D" id="3.10.129.10">
    <property type="entry name" value="Hotdog Thioesterase"/>
    <property type="match status" value="1"/>
</dbReference>
<sequence>MSTPNKHWPALSELSPDDSLHISPEAISRISGNAPLSIKEAAVLWYRLLGFRGEKGFGYAVRRRLEVKEVAVEPSPDDPEKLSAKMVCELEVVPDMCNAEGVLSHGCMAGLMDEGSAIALLLMRLTEGGDHVIGVSQTLNVFFHHPAPGVGSRIRIVNRSVSTQDEVGCCQSEIWDIQNHRLIVTGSQLQMMPSTPAPSAGKNQD</sequence>
<dbReference type="GO" id="GO:0047617">
    <property type="term" value="F:fatty acyl-CoA hydrolase activity"/>
    <property type="evidence" value="ECO:0007669"/>
    <property type="project" value="InterPro"/>
</dbReference>
<dbReference type="STRING" id="685588.A0A067TLS3"/>
<dbReference type="Proteomes" id="UP000027222">
    <property type="component" value="Unassembled WGS sequence"/>
</dbReference>
<dbReference type="InterPro" id="IPR006683">
    <property type="entry name" value="Thioestr_dom"/>
</dbReference>
<dbReference type="AlphaFoldDB" id="A0A067TLS3"/>
<reference evidence="5" key="1">
    <citation type="journal article" date="2014" name="Proc. Natl. Acad. Sci. U.S.A.">
        <title>Extensive sampling of basidiomycete genomes demonstrates inadequacy of the white-rot/brown-rot paradigm for wood decay fungi.</title>
        <authorList>
            <person name="Riley R."/>
            <person name="Salamov A.A."/>
            <person name="Brown D.W."/>
            <person name="Nagy L.G."/>
            <person name="Floudas D."/>
            <person name="Held B.W."/>
            <person name="Levasseur A."/>
            <person name="Lombard V."/>
            <person name="Morin E."/>
            <person name="Otillar R."/>
            <person name="Lindquist E.A."/>
            <person name="Sun H."/>
            <person name="LaButti K.M."/>
            <person name="Schmutz J."/>
            <person name="Jabbour D."/>
            <person name="Luo H."/>
            <person name="Baker S.E."/>
            <person name="Pisabarro A.G."/>
            <person name="Walton J.D."/>
            <person name="Blanchette R.A."/>
            <person name="Henrissat B."/>
            <person name="Martin F."/>
            <person name="Cullen D."/>
            <person name="Hibbett D.S."/>
            <person name="Grigoriev I.V."/>
        </authorList>
    </citation>
    <scope>NUCLEOTIDE SEQUENCE [LARGE SCALE GENOMIC DNA]</scope>
    <source>
        <strain evidence="5">CBS 339.88</strain>
    </source>
</reference>
<dbReference type="Pfam" id="PF03061">
    <property type="entry name" value="4HBT"/>
    <property type="match status" value="1"/>
</dbReference>
<name>A0A067TLS3_GALM3</name>
<proteinExistence type="inferred from homology"/>
<accession>A0A067TLS3</accession>
<dbReference type="HOGENOM" id="CLU_085799_1_0_1"/>
<evidence type="ECO:0000256" key="2">
    <source>
        <dbReference type="ARBA" id="ARBA00022801"/>
    </source>
</evidence>
<evidence type="ECO:0000259" key="3">
    <source>
        <dbReference type="Pfam" id="PF03061"/>
    </source>
</evidence>
<dbReference type="CDD" id="cd03440">
    <property type="entry name" value="hot_dog"/>
    <property type="match status" value="1"/>
</dbReference>
<keyword evidence="2" id="KW-0378">Hydrolase</keyword>
<feature type="domain" description="Thioesterase" evidence="3">
    <location>
        <begin position="101"/>
        <end position="180"/>
    </location>
</feature>